<dbReference type="AlphaFoldDB" id="A0A6F8X8Z9"/>
<sequence length="86" mass="9264">MRVLLHGSELSAATAAAALAWVGHHVDWLLHESVPWPTLASADWLRREPSLMAQIEQAMAAGNLTIVATPDVSETPDIVWLALSPT</sequence>
<accession>A0A6F8X8Z9</accession>
<dbReference type="RefSeq" id="WP_232068239.1">
    <property type="nucleotide sequence ID" value="NZ_AP022869.1"/>
</dbReference>
<organism evidence="1 2">
    <name type="scientific">Vreelandella aquamarina</name>
    <dbReference type="NCBI Taxonomy" id="77097"/>
    <lineage>
        <taxon>Bacteria</taxon>
        <taxon>Pseudomonadati</taxon>
        <taxon>Pseudomonadota</taxon>
        <taxon>Gammaproteobacteria</taxon>
        <taxon>Oceanospirillales</taxon>
        <taxon>Halomonadaceae</taxon>
        <taxon>Vreelandella</taxon>
    </lineage>
</organism>
<proteinExistence type="predicted"/>
<dbReference type="EMBL" id="AP022869">
    <property type="protein sequence ID" value="BCB70155.1"/>
    <property type="molecule type" value="Genomic_DNA"/>
</dbReference>
<name>A0A6F8X8Z9_9GAMM</name>
<gene>
    <name evidence="1" type="ORF">HMEPL2_05060</name>
</gene>
<evidence type="ECO:0000313" key="1">
    <source>
        <dbReference type="EMBL" id="BCB70155.1"/>
    </source>
</evidence>
<reference evidence="1 2" key="1">
    <citation type="submission" date="2020-03" db="EMBL/GenBank/DDBJ databases">
        <title>Complete Genome Sequence of Halomonas meridiana strain Eplume2, isolated from hydrothermal-plume in the north east Pacific Ocean.</title>
        <authorList>
            <person name="Kurihara Y."/>
            <person name="Kawai S."/>
            <person name="Sakai A."/>
            <person name="Galipon J."/>
            <person name="Arakawa K."/>
        </authorList>
    </citation>
    <scope>NUCLEOTIDE SEQUENCE [LARGE SCALE GENOMIC DNA]</scope>
    <source>
        <strain evidence="1 2">Eplume2</strain>
    </source>
</reference>
<keyword evidence="2" id="KW-1185">Reference proteome</keyword>
<dbReference type="Proteomes" id="UP000501053">
    <property type="component" value="Chromosome"/>
</dbReference>
<evidence type="ECO:0000313" key="2">
    <source>
        <dbReference type="Proteomes" id="UP000501053"/>
    </source>
</evidence>
<protein>
    <submittedName>
        <fullName evidence="1">Uncharacterized protein</fullName>
    </submittedName>
</protein>